<organism evidence="2 3">
    <name type="scientific">Methanoculleus frigidifontis</name>
    <dbReference type="NCBI Taxonomy" id="2584085"/>
    <lineage>
        <taxon>Archaea</taxon>
        <taxon>Methanobacteriati</taxon>
        <taxon>Methanobacteriota</taxon>
        <taxon>Stenosarchaea group</taxon>
        <taxon>Methanomicrobia</taxon>
        <taxon>Methanomicrobiales</taxon>
        <taxon>Methanomicrobiaceae</taxon>
        <taxon>Methanoculleus</taxon>
    </lineage>
</organism>
<dbReference type="Gene3D" id="3.40.50.300">
    <property type="entry name" value="P-loop containing nucleotide triphosphate hydrolases"/>
    <property type="match status" value="1"/>
</dbReference>
<name>A0ABT8M958_9EURY</name>
<feature type="domain" description="AAA" evidence="1">
    <location>
        <begin position="25"/>
        <end position="197"/>
    </location>
</feature>
<dbReference type="InterPro" id="IPR027417">
    <property type="entry name" value="P-loop_NTPase"/>
</dbReference>
<proteinExistence type="predicted"/>
<evidence type="ECO:0000259" key="1">
    <source>
        <dbReference type="Pfam" id="PF13614"/>
    </source>
</evidence>
<comment type="caution">
    <text evidence="2">The sequence shown here is derived from an EMBL/GenBank/DDBJ whole genome shotgun (WGS) entry which is preliminary data.</text>
</comment>
<dbReference type="RefSeq" id="WP_301663552.1">
    <property type="nucleotide sequence ID" value="NZ_VCYH01000003.1"/>
</dbReference>
<dbReference type="Pfam" id="PF13614">
    <property type="entry name" value="AAA_31"/>
    <property type="match status" value="1"/>
</dbReference>
<dbReference type="SUPFAM" id="SSF52540">
    <property type="entry name" value="P-loop containing nucleoside triphosphate hydrolases"/>
    <property type="match status" value="1"/>
</dbReference>
<dbReference type="InterPro" id="IPR050678">
    <property type="entry name" value="DNA_Partitioning_ATPase"/>
</dbReference>
<dbReference type="PANTHER" id="PTHR13696">
    <property type="entry name" value="P-LOOP CONTAINING NUCLEOSIDE TRIPHOSPHATE HYDROLASE"/>
    <property type="match status" value="1"/>
</dbReference>
<dbReference type="Proteomes" id="UP001168338">
    <property type="component" value="Unassembled WGS sequence"/>
</dbReference>
<gene>
    <name evidence="2" type="ORF">FGU65_06025</name>
</gene>
<sequence length="307" mass="33302">MSAHTGKIDLSSHIANTRNRGASITIVAFAHHKGGTGKTTSCINIAGFLQKAGKKVLVVDCDPQANATTGLGVEPDSLEHSMYDVFMSVFEGFPDVPLAEIIIPTASGVDLAPATLDLVGVEPYLYNIGDRAGILRELLTPMVAQYDYILIDTPPSMGQFVINGLVAADHTIVTLDPGTFALKGIGALSTIFDDIGEILGARVETDVAILTRWNRPGEAKDESTGGLALFIKRLFAPRASPDDEKERQRLTDLEDEVKKHFKQVFTVPYSPKIYETQQKGLPISHYAPESDAGEMYRTIASTIQNWN</sequence>
<evidence type="ECO:0000313" key="2">
    <source>
        <dbReference type="EMBL" id="MDN7024449.1"/>
    </source>
</evidence>
<keyword evidence="3" id="KW-1185">Reference proteome</keyword>
<reference evidence="2" key="1">
    <citation type="submission" date="2019-05" db="EMBL/GenBank/DDBJ databases">
        <title>Methanoculleus sp. FWC-SCC1, a methanogenic archaeon isolated from deep marine cold seep.</title>
        <authorList>
            <person name="Chen Y.-W."/>
            <person name="Chen S.-C."/>
            <person name="Teng N.-H."/>
            <person name="Lai M.-C."/>
        </authorList>
    </citation>
    <scope>NUCLEOTIDE SEQUENCE</scope>
    <source>
        <strain evidence="2">FWC-SCC1</strain>
    </source>
</reference>
<accession>A0ABT8M958</accession>
<protein>
    <submittedName>
        <fullName evidence="2">ParA family protein</fullName>
    </submittedName>
</protein>
<dbReference type="PANTHER" id="PTHR13696:SF52">
    <property type="entry name" value="PARA FAMILY PROTEIN CT_582"/>
    <property type="match status" value="1"/>
</dbReference>
<dbReference type="PRINTS" id="PR00091">
    <property type="entry name" value="NITROGNASEII"/>
</dbReference>
<dbReference type="CDD" id="cd02042">
    <property type="entry name" value="ParAB_family"/>
    <property type="match status" value="1"/>
</dbReference>
<dbReference type="InterPro" id="IPR025669">
    <property type="entry name" value="AAA_dom"/>
</dbReference>
<evidence type="ECO:0000313" key="3">
    <source>
        <dbReference type="Proteomes" id="UP001168338"/>
    </source>
</evidence>
<dbReference type="EMBL" id="VCYH01000003">
    <property type="protein sequence ID" value="MDN7024449.1"/>
    <property type="molecule type" value="Genomic_DNA"/>
</dbReference>